<organism evidence="1 2">
    <name type="scientific">Heyndrickxia oleronia</name>
    <dbReference type="NCBI Taxonomy" id="38875"/>
    <lineage>
        <taxon>Bacteria</taxon>
        <taxon>Bacillati</taxon>
        <taxon>Bacillota</taxon>
        <taxon>Bacilli</taxon>
        <taxon>Bacillales</taxon>
        <taxon>Bacillaceae</taxon>
        <taxon>Heyndrickxia</taxon>
    </lineage>
</organism>
<protein>
    <submittedName>
        <fullName evidence="1">Uncharacterized protein</fullName>
    </submittedName>
</protein>
<evidence type="ECO:0000313" key="2">
    <source>
        <dbReference type="Proteomes" id="UP001159179"/>
    </source>
</evidence>
<dbReference type="SUPFAM" id="SSF63418">
    <property type="entry name" value="MurE/MurF N-terminal domain"/>
    <property type="match status" value="1"/>
</dbReference>
<dbReference type="EMBL" id="JAROYP010000004">
    <property type="protein sequence ID" value="MDH5161097.1"/>
    <property type="molecule type" value="Genomic_DNA"/>
</dbReference>
<sequence length="149" mass="17289">MLSFKDVYHLSTHTRGIQQPDMKFDTVSIFSDELQSKGLFIPIHDKNLDQAIENGAIAAVWLNNESVPNYTPNHFPVIFVDDLVSAFHQLCEEYTRKLKQEECETMTKFIFYSPELLNAQAFTYDIAVEEEKDEFASLLENYIESKRRG</sequence>
<evidence type="ECO:0000313" key="1">
    <source>
        <dbReference type="EMBL" id="MDH5161097.1"/>
    </source>
</evidence>
<comment type="caution">
    <text evidence="1">The sequence shown here is derived from an EMBL/GenBank/DDBJ whole genome shotgun (WGS) entry which is preliminary data.</text>
</comment>
<reference evidence="1" key="1">
    <citation type="submission" date="2023-03" db="EMBL/GenBank/DDBJ databases">
        <title>Bacterial isolates from washroom surfaces on a university campus.</title>
        <authorList>
            <person name="Holman D.B."/>
            <person name="Gzyl K.E."/>
            <person name="Taheri A.E."/>
        </authorList>
    </citation>
    <scope>NUCLEOTIDE SEQUENCE</scope>
    <source>
        <strain evidence="1">RD03</strain>
    </source>
</reference>
<gene>
    <name evidence="1" type="ORF">P5X88_09120</name>
</gene>
<dbReference type="RefSeq" id="WP_280616493.1">
    <property type="nucleotide sequence ID" value="NZ_JAROYP010000004.1"/>
</dbReference>
<name>A0AAW6SW18_9BACI</name>
<proteinExistence type="predicted"/>
<dbReference type="AlphaFoldDB" id="A0AAW6SW18"/>
<accession>A0AAW6SW18</accession>
<dbReference type="Proteomes" id="UP001159179">
    <property type="component" value="Unassembled WGS sequence"/>
</dbReference>
<dbReference type="Gene3D" id="3.40.1390.10">
    <property type="entry name" value="MurE/MurF, N-terminal domain"/>
    <property type="match status" value="1"/>
</dbReference>
<dbReference type="InterPro" id="IPR035911">
    <property type="entry name" value="MurE/MurF_N"/>
</dbReference>